<evidence type="ECO:0000256" key="3">
    <source>
        <dbReference type="ARBA" id="ARBA00023125"/>
    </source>
</evidence>
<dbReference type="Gene3D" id="3.40.50.2300">
    <property type="match status" value="1"/>
</dbReference>
<dbReference type="GO" id="GO:0006355">
    <property type="term" value="P:regulation of DNA-templated transcription"/>
    <property type="evidence" value="ECO:0007669"/>
    <property type="project" value="InterPro"/>
</dbReference>
<dbReference type="InterPro" id="IPR001867">
    <property type="entry name" value="OmpR/PhoB-type_DNA-bd"/>
</dbReference>
<feature type="domain" description="Response regulatory" evidence="6">
    <location>
        <begin position="7"/>
        <end position="122"/>
    </location>
</feature>
<sequence>MANYQNCIGLYECTGPHGEFLRGVLTRAAYVCVEIETFEELAIRLQRGALDLLIVSGSERDGQTFEALNGARRLIAAEVPMLIVGEPNGADSESMALNAGADDYIVRSRSPEALIARVASLLRRTRRPQPVRAECYGVYEFDTSRGIVTLRGSAVTLTQREFDLAWFLFRHLDAPLSRAQIFESVWHQSFGVSSRTVDTHICWLRSKLKLNPGNGYVVTSVHGYGYRLESVQSTL</sequence>
<feature type="DNA-binding region" description="OmpR/PhoB-type" evidence="5">
    <location>
        <begin position="131"/>
        <end position="230"/>
    </location>
</feature>
<name>A0A2S4LVE5_9BURK</name>
<protein>
    <submittedName>
        <fullName evidence="8">DNA-binding response OmpR family regulator</fullName>
    </submittedName>
</protein>
<dbReference type="Proteomes" id="UP000237381">
    <property type="component" value="Unassembled WGS sequence"/>
</dbReference>
<dbReference type="PANTHER" id="PTHR48111:SF40">
    <property type="entry name" value="PHOSPHATE REGULON TRANSCRIPTIONAL REGULATORY PROTEIN PHOB"/>
    <property type="match status" value="1"/>
</dbReference>
<dbReference type="GO" id="GO:0000156">
    <property type="term" value="F:phosphorelay response regulator activity"/>
    <property type="evidence" value="ECO:0007669"/>
    <property type="project" value="TreeGrafter"/>
</dbReference>
<dbReference type="SMART" id="SM00862">
    <property type="entry name" value="Trans_reg_C"/>
    <property type="match status" value="1"/>
</dbReference>
<evidence type="ECO:0000256" key="5">
    <source>
        <dbReference type="PROSITE-ProRule" id="PRU01091"/>
    </source>
</evidence>
<dbReference type="PANTHER" id="PTHR48111">
    <property type="entry name" value="REGULATOR OF RPOS"/>
    <property type="match status" value="1"/>
</dbReference>
<comment type="caution">
    <text evidence="8">The sequence shown here is derived from an EMBL/GenBank/DDBJ whole genome shotgun (WGS) entry which is preliminary data.</text>
</comment>
<evidence type="ECO:0000259" key="6">
    <source>
        <dbReference type="PROSITE" id="PS50110"/>
    </source>
</evidence>
<comment type="caution">
    <text evidence="4">Lacks conserved residue(s) required for the propagation of feature annotation.</text>
</comment>
<evidence type="ECO:0000313" key="9">
    <source>
        <dbReference type="Proteomes" id="UP000237381"/>
    </source>
</evidence>
<dbReference type="InterPro" id="IPR016032">
    <property type="entry name" value="Sig_transdc_resp-reg_C-effctor"/>
</dbReference>
<dbReference type="InterPro" id="IPR036388">
    <property type="entry name" value="WH-like_DNA-bd_sf"/>
</dbReference>
<evidence type="ECO:0000256" key="4">
    <source>
        <dbReference type="PROSITE-ProRule" id="PRU00169"/>
    </source>
</evidence>
<dbReference type="RefSeq" id="WP_103707295.1">
    <property type="nucleotide sequence ID" value="NZ_PQGA01000024.1"/>
</dbReference>
<evidence type="ECO:0000313" key="8">
    <source>
        <dbReference type="EMBL" id="POR46433.1"/>
    </source>
</evidence>
<evidence type="ECO:0000256" key="2">
    <source>
        <dbReference type="ARBA" id="ARBA00023012"/>
    </source>
</evidence>
<organism evidence="8 9">
    <name type="scientific">Paraburkholderia eburnea</name>
    <dbReference type="NCBI Taxonomy" id="1189126"/>
    <lineage>
        <taxon>Bacteria</taxon>
        <taxon>Pseudomonadati</taxon>
        <taxon>Pseudomonadota</taxon>
        <taxon>Betaproteobacteria</taxon>
        <taxon>Burkholderiales</taxon>
        <taxon>Burkholderiaceae</taxon>
        <taxon>Paraburkholderia</taxon>
    </lineage>
</organism>
<dbReference type="EMBL" id="PQGA01000024">
    <property type="protein sequence ID" value="POR46433.1"/>
    <property type="molecule type" value="Genomic_DNA"/>
</dbReference>
<dbReference type="GO" id="GO:0000976">
    <property type="term" value="F:transcription cis-regulatory region binding"/>
    <property type="evidence" value="ECO:0007669"/>
    <property type="project" value="TreeGrafter"/>
</dbReference>
<dbReference type="PROSITE" id="PS51755">
    <property type="entry name" value="OMPR_PHOB"/>
    <property type="match status" value="1"/>
</dbReference>
<keyword evidence="2" id="KW-0902">Two-component regulatory system</keyword>
<keyword evidence="1" id="KW-0597">Phosphoprotein</keyword>
<dbReference type="InterPro" id="IPR011006">
    <property type="entry name" value="CheY-like_superfamily"/>
</dbReference>
<proteinExistence type="predicted"/>
<reference evidence="8 9" key="1">
    <citation type="submission" date="2018-01" db="EMBL/GenBank/DDBJ databases">
        <title>Genomic Encyclopedia of Type Strains, Phase III (KMG-III): the genomes of soil and plant-associated and newly described type strains.</title>
        <authorList>
            <person name="Whitman W."/>
        </authorList>
    </citation>
    <scope>NUCLEOTIDE SEQUENCE [LARGE SCALE GENOMIC DNA]</scope>
    <source>
        <strain evidence="8 9">JCM 18070</strain>
    </source>
</reference>
<gene>
    <name evidence="8" type="ORF">B0G62_12426</name>
</gene>
<dbReference type="GO" id="GO:0005829">
    <property type="term" value="C:cytosol"/>
    <property type="evidence" value="ECO:0007669"/>
    <property type="project" value="TreeGrafter"/>
</dbReference>
<dbReference type="InterPro" id="IPR001789">
    <property type="entry name" value="Sig_transdc_resp-reg_receiver"/>
</dbReference>
<dbReference type="OrthoDB" id="6007214at2"/>
<keyword evidence="3 5" id="KW-0238">DNA-binding</keyword>
<dbReference type="AlphaFoldDB" id="A0A2S4LVE5"/>
<evidence type="ECO:0000256" key="1">
    <source>
        <dbReference type="ARBA" id="ARBA00022553"/>
    </source>
</evidence>
<dbReference type="GO" id="GO:0032993">
    <property type="term" value="C:protein-DNA complex"/>
    <property type="evidence" value="ECO:0007669"/>
    <property type="project" value="TreeGrafter"/>
</dbReference>
<dbReference type="InterPro" id="IPR039420">
    <property type="entry name" value="WalR-like"/>
</dbReference>
<keyword evidence="9" id="KW-1185">Reference proteome</keyword>
<dbReference type="PROSITE" id="PS50110">
    <property type="entry name" value="RESPONSE_REGULATORY"/>
    <property type="match status" value="1"/>
</dbReference>
<feature type="domain" description="OmpR/PhoB-type" evidence="7">
    <location>
        <begin position="131"/>
        <end position="230"/>
    </location>
</feature>
<accession>A0A2S4LVE5</accession>
<dbReference type="Gene3D" id="1.10.10.10">
    <property type="entry name" value="Winged helix-like DNA-binding domain superfamily/Winged helix DNA-binding domain"/>
    <property type="match status" value="1"/>
</dbReference>
<dbReference type="SUPFAM" id="SSF52172">
    <property type="entry name" value="CheY-like"/>
    <property type="match status" value="1"/>
</dbReference>
<dbReference type="SUPFAM" id="SSF46894">
    <property type="entry name" value="C-terminal effector domain of the bipartite response regulators"/>
    <property type="match status" value="1"/>
</dbReference>
<dbReference type="CDD" id="cd00383">
    <property type="entry name" value="trans_reg_C"/>
    <property type="match status" value="1"/>
</dbReference>
<evidence type="ECO:0000259" key="7">
    <source>
        <dbReference type="PROSITE" id="PS51755"/>
    </source>
</evidence>
<dbReference type="Pfam" id="PF00486">
    <property type="entry name" value="Trans_reg_C"/>
    <property type="match status" value="1"/>
</dbReference>